<name>A0ABT6LXL7_9ACTN</name>
<dbReference type="Proteomes" id="UP001160499">
    <property type="component" value="Unassembled WGS sequence"/>
</dbReference>
<proteinExistence type="predicted"/>
<reference evidence="2 3" key="1">
    <citation type="submission" date="2023-04" db="EMBL/GenBank/DDBJ databases">
        <title>Forest soil microbial communities from Buena Vista Peninsula, Colon Province, Panama.</title>
        <authorList>
            <person name="Bouskill N."/>
        </authorList>
    </citation>
    <scope>NUCLEOTIDE SEQUENCE [LARGE SCALE GENOMIC DNA]</scope>
    <source>
        <strain evidence="2 3">GGS1</strain>
    </source>
</reference>
<evidence type="ECO:0000313" key="2">
    <source>
        <dbReference type="EMBL" id="MDH6221048.1"/>
    </source>
</evidence>
<evidence type="ECO:0000313" key="3">
    <source>
        <dbReference type="Proteomes" id="UP001160499"/>
    </source>
</evidence>
<feature type="compositionally biased region" description="Polar residues" evidence="1">
    <location>
        <begin position="271"/>
        <end position="291"/>
    </location>
</feature>
<sequence length="305" mass="33099">MAVTATFSIQRAKNIRSAARAAQWLTDRVAASGRPLHLANVVTLGGTISPALEAALRCSRETRLMPVARPRHRTAAESTRPRANHDARASVLPTDLWPGWALQFSPRGPSGRPAAQRADELLTAACLLAGNTTSIRAAVRLTGTTVSSHNVSTPVAGLTRHQDGADVLHTLILLADHRDQHGSPIDYARRRALFTTRRCFVDPTEWQNPQRRPRANHTPDIAHAQRWIFHTLSGSPPRLAHPAIAPATASQRQQYLRFRWASCPPRPNCSPTPGAQSSTNMASTHPSSGPTTRRRPSALPPPSGP</sequence>
<dbReference type="EMBL" id="JARXVH010000020">
    <property type="protein sequence ID" value="MDH6221048.1"/>
    <property type="molecule type" value="Genomic_DNA"/>
</dbReference>
<dbReference type="RefSeq" id="WP_280881806.1">
    <property type="nucleotide sequence ID" value="NZ_JARXVH010000020.1"/>
</dbReference>
<comment type="caution">
    <text evidence="2">The sequence shown here is derived from an EMBL/GenBank/DDBJ whole genome shotgun (WGS) entry which is preliminary data.</text>
</comment>
<accession>A0ABT6LXL7</accession>
<evidence type="ECO:0000256" key="1">
    <source>
        <dbReference type="SAM" id="MobiDB-lite"/>
    </source>
</evidence>
<organism evidence="2 3">
    <name type="scientific">Streptomyces pseudovenezuelae</name>
    <dbReference type="NCBI Taxonomy" id="67350"/>
    <lineage>
        <taxon>Bacteria</taxon>
        <taxon>Bacillati</taxon>
        <taxon>Actinomycetota</taxon>
        <taxon>Actinomycetes</taxon>
        <taxon>Kitasatosporales</taxon>
        <taxon>Streptomycetaceae</taxon>
        <taxon>Streptomyces</taxon>
        <taxon>Streptomyces aurantiacus group</taxon>
    </lineage>
</organism>
<protein>
    <submittedName>
        <fullName evidence="2">Uncharacterized protein</fullName>
    </submittedName>
</protein>
<feature type="region of interest" description="Disordered" evidence="1">
    <location>
        <begin position="262"/>
        <end position="305"/>
    </location>
</feature>
<keyword evidence="3" id="KW-1185">Reference proteome</keyword>
<gene>
    <name evidence="2" type="ORF">M2283_008390</name>
</gene>